<dbReference type="CDD" id="cd00130">
    <property type="entry name" value="PAS"/>
    <property type="match status" value="1"/>
</dbReference>
<dbReference type="RefSeq" id="WP_269922191.1">
    <property type="nucleotide sequence ID" value="NZ_JAMKBI010000007.1"/>
</dbReference>
<dbReference type="InterPro" id="IPR043128">
    <property type="entry name" value="Rev_trsase/Diguanyl_cyclase"/>
</dbReference>
<feature type="domain" description="GGDEF" evidence="1">
    <location>
        <begin position="197"/>
        <end position="327"/>
    </location>
</feature>
<dbReference type="AlphaFoldDB" id="A0A9X3LA26"/>
<dbReference type="InterPro" id="IPR000160">
    <property type="entry name" value="GGDEF_dom"/>
</dbReference>
<dbReference type="InterPro" id="IPR035965">
    <property type="entry name" value="PAS-like_dom_sf"/>
</dbReference>
<dbReference type="NCBIfam" id="TIGR00254">
    <property type="entry name" value="GGDEF"/>
    <property type="match status" value="1"/>
</dbReference>
<name>A0A9X3LA26_9BACI</name>
<dbReference type="EMBL" id="JAMKBI010000007">
    <property type="protein sequence ID" value="MCZ8533937.1"/>
    <property type="molecule type" value="Genomic_DNA"/>
</dbReference>
<dbReference type="Pfam" id="PF00990">
    <property type="entry name" value="GGDEF"/>
    <property type="match status" value="1"/>
</dbReference>
<dbReference type="PANTHER" id="PTHR46663:SF3">
    <property type="entry name" value="SLL0267 PROTEIN"/>
    <property type="match status" value="1"/>
</dbReference>
<dbReference type="SUPFAM" id="SSF55785">
    <property type="entry name" value="PYP-like sensor domain (PAS domain)"/>
    <property type="match status" value="1"/>
</dbReference>
<dbReference type="SUPFAM" id="SSF55073">
    <property type="entry name" value="Nucleotide cyclase"/>
    <property type="match status" value="1"/>
</dbReference>
<dbReference type="InterPro" id="IPR052163">
    <property type="entry name" value="DGC-Regulatory_Protein"/>
</dbReference>
<reference evidence="2" key="1">
    <citation type="submission" date="2022-05" db="EMBL/GenBank/DDBJ databases">
        <authorList>
            <person name="Colautti A."/>
            <person name="Iacumin L."/>
        </authorList>
    </citation>
    <scope>NUCLEOTIDE SEQUENCE</scope>
    <source>
        <strain evidence="2">DSM 30747</strain>
    </source>
</reference>
<evidence type="ECO:0000313" key="3">
    <source>
        <dbReference type="Proteomes" id="UP001152172"/>
    </source>
</evidence>
<dbReference type="Gene3D" id="3.30.450.20">
    <property type="entry name" value="PAS domain"/>
    <property type="match status" value="1"/>
</dbReference>
<dbReference type="PANTHER" id="PTHR46663">
    <property type="entry name" value="DIGUANYLATE CYCLASE DGCT-RELATED"/>
    <property type="match status" value="1"/>
</dbReference>
<dbReference type="InterPro" id="IPR000014">
    <property type="entry name" value="PAS"/>
</dbReference>
<accession>A0A9X3LA26</accession>
<evidence type="ECO:0000313" key="2">
    <source>
        <dbReference type="EMBL" id="MCZ8533937.1"/>
    </source>
</evidence>
<dbReference type="Gene3D" id="3.30.70.270">
    <property type="match status" value="1"/>
</dbReference>
<organism evidence="2 3">
    <name type="scientific">Psychrobacillus psychrodurans</name>
    <dbReference type="NCBI Taxonomy" id="126157"/>
    <lineage>
        <taxon>Bacteria</taxon>
        <taxon>Bacillati</taxon>
        <taxon>Bacillota</taxon>
        <taxon>Bacilli</taxon>
        <taxon>Bacillales</taxon>
        <taxon>Bacillaceae</taxon>
        <taxon>Psychrobacillus</taxon>
    </lineage>
</organism>
<dbReference type="SMART" id="SM00267">
    <property type="entry name" value="GGDEF"/>
    <property type="match status" value="1"/>
</dbReference>
<dbReference type="InterPro" id="IPR029787">
    <property type="entry name" value="Nucleotide_cyclase"/>
</dbReference>
<evidence type="ECO:0000259" key="1">
    <source>
        <dbReference type="PROSITE" id="PS50887"/>
    </source>
</evidence>
<sequence>MKEVIFHISNLNIQINKLKKRDNMDCQQSKCKKNNDNLVSKEVFNISLSVLKTFIVALVNSSGNIVKANEKFLSVFNYSLDDIETLTMDMVISESLNTGFKKNMYENLEKEKYWSGNLRLIDKFHQPIDSIVDILEFRGGADKARNYLLIILPVNSSNEEEKWRSLAYTDDLTGLPNRRKFSECISYHIEKSKQQSSKFGLLFLDIDNFKHINDEYGHVVGDQLLKECASRLVDAVGNSAVIFRKSGDEFLIIVEEVGKMKDICDSIHHQFTDDFYIDNSPISVYISLGNSVYPDCGLYEESLIHHADRLMYEQKKQNKSKREFVTPKR</sequence>
<dbReference type="PROSITE" id="PS50887">
    <property type="entry name" value="GGDEF"/>
    <property type="match status" value="1"/>
</dbReference>
<comment type="caution">
    <text evidence="2">The sequence shown here is derived from an EMBL/GenBank/DDBJ whole genome shotgun (WGS) entry which is preliminary data.</text>
</comment>
<protein>
    <submittedName>
        <fullName evidence="2">GGDEF domain-containing protein</fullName>
    </submittedName>
</protein>
<dbReference type="Proteomes" id="UP001152172">
    <property type="component" value="Unassembled WGS sequence"/>
</dbReference>
<gene>
    <name evidence="2" type="ORF">M9R61_11505</name>
</gene>
<dbReference type="CDD" id="cd01949">
    <property type="entry name" value="GGDEF"/>
    <property type="match status" value="1"/>
</dbReference>
<keyword evidence="3" id="KW-1185">Reference proteome</keyword>
<proteinExistence type="predicted"/>